<proteinExistence type="predicted"/>
<dbReference type="PROSITE" id="PS51352">
    <property type="entry name" value="THIOREDOXIN_2"/>
    <property type="match status" value="1"/>
</dbReference>
<accession>A0AAN1UU87</accession>
<sequence length="191" mass="20680">MTADNSLPSRLRNVLVLAAALILTILVLLGSRQPSAAASLATLAQSSTPYEVAIANDRPMLLEFYADWCTSCQAMAGRLAALKQDYGDRLDFVMLNIDNDKWLPEVLDYNVDGIPQFVYLDGQGQPQGISIGELPRSILAANLDALIESQPLPYTNARGNLSEFSAGLQPSRSSQSDPRSHSSQVQDSVLD</sequence>
<dbReference type="SUPFAM" id="SSF52833">
    <property type="entry name" value="Thioredoxin-like"/>
    <property type="match status" value="1"/>
</dbReference>
<evidence type="ECO:0000256" key="1">
    <source>
        <dbReference type="SAM" id="MobiDB-lite"/>
    </source>
</evidence>
<reference evidence="3 4" key="1">
    <citation type="journal article" date="2018" name="Sci. Rep.">
        <title>Genome Features and Biochemical Characteristics of a Robust, Fast Growing and Naturally Transformable Cyanobacterium Synechococcus elongatus PCC 11801 Isolated from India.</title>
        <authorList>
            <person name="Jaiswal D."/>
            <person name="Sengupta A."/>
            <person name="Sohoni S."/>
            <person name="Sengupta S."/>
            <person name="Phadnavis A.G."/>
            <person name="Pakrasi H.B."/>
            <person name="Wangikar P.P."/>
        </authorList>
    </citation>
    <scope>NUCLEOTIDE SEQUENCE [LARGE SCALE GENOMIC DNA]</scope>
    <source>
        <strain evidence="3 4">PCC 11801</strain>
    </source>
</reference>
<feature type="compositionally biased region" description="Low complexity" evidence="1">
    <location>
        <begin position="169"/>
        <end position="184"/>
    </location>
</feature>
<dbReference type="InterPro" id="IPR036249">
    <property type="entry name" value="Thioredoxin-like_sf"/>
</dbReference>
<dbReference type="PANTHER" id="PTHR47353">
    <property type="entry name" value="THIOREDOXIN-LIKE PROTEIN HCF164, CHLOROPLASTIC"/>
    <property type="match status" value="1"/>
</dbReference>
<dbReference type="Gene3D" id="3.40.30.10">
    <property type="entry name" value="Glutaredoxin"/>
    <property type="match status" value="1"/>
</dbReference>
<dbReference type="GO" id="GO:0016671">
    <property type="term" value="F:oxidoreductase activity, acting on a sulfur group of donors, disulfide as acceptor"/>
    <property type="evidence" value="ECO:0007669"/>
    <property type="project" value="TreeGrafter"/>
</dbReference>
<dbReference type="Pfam" id="PF00085">
    <property type="entry name" value="Thioredoxin"/>
    <property type="match status" value="1"/>
</dbReference>
<dbReference type="CDD" id="cd02950">
    <property type="entry name" value="TxlA"/>
    <property type="match status" value="1"/>
</dbReference>
<evidence type="ECO:0000259" key="2">
    <source>
        <dbReference type="PROSITE" id="PS51352"/>
    </source>
</evidence>
<evidence type="ECO:0000313" key="3">
    <source>
        <dbReference type="EMBL" id="AZB72299.1"/>
    </source>
</evidence>
<feature type="domain" description="Thioredoxin" evidence="2">
    <location>
        <begin position="27"/>
        <end position="148"/>
    </location>
</feature>
<name>A0AAN1UU87_SYNEL</name>
<feature type="region of interest" description="Disordered" evidence="1">
    <location>
        <begin position="165"/>
        <end position="191"/>
    </location>
</feature>
<dbReference type="PROSITE" id="PS00194">
    <property type="entry name" value="THIOREDOXIN_1"/>
    <property type="match status" value="1"/>
</dbReference>
<evidence type="ECO:0000313" key="4">
    <source>
        <dbReference type="Proteomes" id="UP000267249"/>
    </source>
</evidence>
<gene>
    <name evidence="3" type="ORF">DOP62_05795</name>
</gene>
<dbReference type="RefSeq" id="WP_208676415.1">
    <property type="nucleotide sequence ID" value="NZ_CP030139.2"/>
</dbReference>
<dbReference type="AlphaFoldDB" id="A0AAN1UU87"/>
<dbReference type="EMBL" id="CP030139">
    <property type="protein sequence ID" value="AZB72299.1"/>
    <property type="molecule type" value="Genomic_DNA"/>
</dbReference>
<protein>
    <submittedName>
        <fullName evidence="3">Thioredoxin family protein</fullName>
    </submittedName>
</protein>
<dbReference type="InterPro" id="IPR017937">
    <property type="entry name" value="Thioredoxin_CS"/>
</dbReference>
<dbReference type="InterPro" id="IPR044241">
    <property type="entry name" value="TxlA/HCF164"/>
</dbReference>
<dbReference type="InterPro" id="IPR013766">
    <property type="entry name" value="Thioredoxin_domain"/>
</dbReference>
<organism evidence="3 4">
    <name type="scientific">Synechococcus elongatus PCC 11801</name>
    <dbReference type="NCBI Taxonomy" id="2219813"/>
    <lineage>
        <taxon>Bacteria</taxon>
        <taxon>Bacillati</taxon>
        <taxon>Cyanobacteriota</taxon>
        <taxon>Cyanophyceae</taxon>
        <taxon>Synechococcales</taxon>
        <taxon>Synechococcaceae</taxon>
        <taxon>Synechococcus</taxon>
    </lineage>
</organism>
<dbReference type="PANTHER" id="PTHR47353:SF1">
    <property type="entry name" value="THIOREDOXIN-LIKE PROTEIN HCF164, CHLOROPLASTIC"/>
    <property type="match status" value="1"/>
</dbReference>
<dbReference type="Proteomes" id="UP000267249">
    <property type="component" value="Chromosome"/>
</dbReference>